<feature type="region of interest" description="Disordered" evidence="5">
    <location>
        <begin position="209"/>
        <end position="231"/>
    </location>
</feature>
<feature type="transmembrane region" description="Helical" evidence="6">
    <location>
        <begin position="109"/>
        <end position="133"/>
    </location>
</feature>
<dbReference type="STRING" id="933084.A0A067PGU7"/>
<feature type="transmembrane region" description="Helical" evidence="6">
    <location>
        <begin position="83"/>
        <end position="103"/>
    </location>
</feature>
<dbReference type="GO" id="GO:0000329">
    <property type="term" value="C:fungal-type vacuole membrane"/>
    <property type="evidence" value="ECO:0007669"/>
    <property type="project" value="TreeGrafter"/>
</dbReference>
<dbReference type="Pfam" id="PF07690">
    <property type="entry name" value="MFS_1"/>
    <property type="match status" value="1"/>
</dbReference>
<dbReference type="InterPro" id="IPR036259">
    <property type="entry name" value="MFS_trans_sf"/>
</dbReference>
<dbReference type="InterPro" id="IPR011701">
    <property type="entry name" value="MFS"/>
</dbReference>
<dbReference type="SUPFAM" id="SSF103473">
    <property type="entry name" value="MFS general substrate transporter"/>
    <property type="match status" value="1"/>
</dbReference>
<feature type="transmembrane region" description="Helical" evidence="6">
    <location>
        <begin position="458"/>
        <end position="479"/>
    </location>
</feature>
<reference evidence="8" key="1">
    <citation type="journal article" date="2014" name="Proc. Natl. Acad. Sci. U.S.A.">
        <title>Extensive sampling of basidiomycete genomes demonstrates inadequacy of the white-rot/brown-rot paradigm for wood decay fungi.</title>
        <authorList>
            <person name="Riley R."/>
            <person name="Salamov A.A."/>
            <person name="Brown D.W."/>
            <person name="Nagy L.G."/>
            <person name="Floudas D."/>
            <person name="Held B.W."/>
            <person name="Levasseur A."/>
            <person name="Lombard V."/>
            <person name="Morin E."/>
            <person name="Otillar R."/>
            <person name="Lindquist E.A."/>
            <person name="Sun H."/>
            <person name="LaButti K.M."/>
            <person name="Schmutz J."/>
            <person name="Jabbour D."/>
            <person name="Luo H."/>
            <person name="Baker S.E."/>
            <person name="Pisabarro A.G."/>
            <person name="Walton J.D."/>
            <person name="Blanchette R.A."/>
            <person name="Henrissat B."/>
            <person name="Martin F."/>
            <person name="Cullen D."/>
            <person name="Hibbett D.S."/>
            <person name="Grigoriev I.V."/>
        </authorList>
    </citation>
    <scope>NUCLEOTIDE SEQUENCE [LARGE SCALE GENOMIC DNA]</scope>
    <source>
        <strain evidence="8">MUCL 33604</strain>
    </source>
</reference>
<evidence type="ECO:0000256" key="2">
    <source>
        <dbReference type="ARBA" id="ARBA00022692"/>
    </source>
</evidence>
<feature type="transmembrane region" description="Helical" evidence="6">
    <location>
        <begin position="17"/>
        <end position="36"/>
    </location>
</feature>
<proteinExistence type="predicted"/>
<feature type="transmembrane region" description="Helical" evidence="6">
    <location>
        <begin position="425"/>
        <end position="446"/>
    </location>
</feature>
<dbReference type="PANTHER" id="PTHR21576:SF160">
    <property type="entry name" value="NODULIN-LIKE DOMAIN-CONTAINING PROTEIN"/>
    <property type="match status" value="1"/>
</dbReference>
<keyword evidence="8" id="KW-1185">Reference proteome</keyword>
<dbReference type="Gene3D" id="1.20.1250.20">
    <property type="entry name" value="MFS general substrate transporter like domains"/>
    <property type="match status" value="1"/>
</dbReference>
<organism evidence="7 8">
    <name type="scientific">Jaapia argillacea MUCL 33604</name>
    <dbReference type="NCBI Taxonomy" id="933084"/>
    <lineage>
        <taxon>Eukaryota</taxon>
        <taxon>Fungi</taxon>
        <taxon>Dikarya</taxon>
        <taxon>Basidiomycota</taxon>
        <taxon>Agaricomycotina</taxon>
        <taxon>Agaricomycetes</taxon>
        <taxon>Agaricomycetidae</taxon>
        <taxon>Jaapiales</taxon>
        <taxon>Jaapiaceae</taxon>
        <taxon>Jaapia</taxon>
    </lineage>
</organism>
<feature type="transmembrane region" description="Helical" evidence="6">
    <location>
        <begin position="554"/>
        <end position="573"/>
    </location>
</feature>
<dbReference type="GO" id="GO:0022857">
    <property type="term" value="F:transmembrane transporter activity"/>
    <property type="evidence" value="ECO:0007669"/>
    <property type="project" value="InterPro"/>
</dbReference>
<evidence type="ECO:0000256" key="1">
    <source>
        <dbReference type="ARBA" id="ARBA00004141"/>
    </source>
</evidence>
<dbReference type="HOGENOM" id="CLU_012596_1_0_1"/>
<evidence type="ECO:0000256" key="6">
    <source>
        <dbReference type="SAM" id="Phobius"/>
    </source>
</evidence>
<dbReference type="AlphaFoldDB" id="A0A067PGU7"/>
<dbReference type="PANTHER" id="PTHR21576">
    <property type="entry name" value="UNCHARACTERIZED NODULIN-LIKE PROTEIN"/>
    <property type="match status" value="1"/>
</dbReference>
<evidence type="ECO:0000313" key="8">
    <source>
        <dbReference type="Proteomes" id="UP000027265"/>
    </source>
</evidence>
<feature type="transmembrane region" description="Helical" evidence="6">
    <location>
        <begin position="392"/>
        <end position="413"/>
    </location>
</feature>
<feature type="transmembrane region" description="Helical" evidence="6">
    <location>
        <begin position="486"/>
        <end position="504"/>
    </location>
</feature>
<name>A0A067PGU7_9AGAM</name>
<comment type="subcellular location">
    <subcellularLocation>
        <location evidence="1">Membrane</location>
        <topology evidence="1">Multi-pass membrane protein</topology>
    </subcellularLocation>
</comment>
<evidence type="ECO:0000313" key="7">
    <source>
        <dbReference type="EMBL" id="KDQ53050.1"/>
    </source>
</evidence>
<evidence type="ECO:0000256" key="3">
    <source>
        <dbReference type="ARBA" id="ARBA00022989"/>
    </source>
</evidence>
<dbReference type="InParanoid" id="A0A067PGU7"/>
<feature type="compositionally biased region" description="Polar residues" evidence="5">
    <location>
        <begin position="290"/>
        <end position="314"/>
    </location>
</feature>
<keyword evidence="4 6" id="KW-0472">Membrane</keyword>
<evidence type="ECO:0000256" key="4">
    <source>
        <dbReference type="ARBA" id="ARBA00023136"/>
    </source>
</evidence>
<keyword evidence="3 6" id="KW-1133">Transmembrane helix</keyword>
<accession>A0A067PGU7</accession>
<evidence type="ECO:0008006" key="9">
    <source>
        <dbReference type="Google" id="ProtNLM"/>
    </source>
</evidence>
<evidence type="ECO:0000256" key="5">
    <source>
        <dbReference type="SAM" id="MobiDB-lite"/>
    </source>
</evidence>
<feature type="region of interest" description="Disordered" evidence="5">
    <location>
        <begin position="249"/>
        <end position="275"/>
    </location>
</feature>
<feature type="transmembrane region" description="Helical" evidence="6">
    <location>
        <begin position="181"/>
        <end position="201"/>
    </location>
</feature>
<sequence length="597" mass="64258">MASVSVASPALLSVDRLVTLIASIFVALGSGTNYVFSAYAPQLGARLQINHTQLNVIGLAGNIGVYSSGPIWGRLVDSRGPRILLVSSFLFLLSGYSGIRHIYDAGFDSFTTLSMVLLVACSFITGSGGNAGLTSSVNATAKSFPDKARATSTGIVLSGFGLSAFFFSTLAHVAFPGDTSSFLLVLALGTSLPMIFGFFFVRPVPLPSSDSTHTMEHGTDESESDEGEEDRLLGVDAVVTNIFEGRANTSQTHLLPNSEDSHITHHTHHHHTESSHYIVPHVSDAVELSPTRSDTPITARNRSRSYPRSLNLSRGRSKVPASSGLAEKVVDGPNITGKELWSTGDFWLFFTIMSLLSGTGLMYINNVGSVSQALSAQGNPDYDMVEAAKWQAAQVSTVSITNCLGRIIIGLAADFTKNRLHLPRVYCASLVALMFLISQVTCMSIEDVQNLWKASASLGLAYGGLFGLFPTLMIEWFGLPHFSENWGYLSLSPMLGGNLFSIAFGTNLDAHAPSDHQVSGVSSLNATAPSLLSRDGLPSIHQCYEGRECYVASLYMTTSACFVALGLSLWAAWRDRQRKQEVEVIWEVVPTSDEEDM</sequence>
<dbReference type="EMBL" id="KL197736">
    <property type="protein sequence ID" value="KDQ53050.1"/>
    <property type="molecule type" value="Genomic_DNA"/>
</dbReference>
<feature type="transmembrane region" description="Helical" evidence="6">
    <location>
        <begin position="154"/>
        <end position="175"/>
    </location>
</feature>
<gene>
    <name evidence="7" type="ORF">JAAARDRAFT_162309</name>
</gene>
<feature type="region of interest" description="Disordered" evidence="5">
    <location>
        <begin position="288"/>
        <end position="324"/>
    </location>
</feature>
<protein>
    <recommendedName>
        <fullName evidence="9">Nodulin-like domain-containing protein</fullName>
    </recommendedName>
</protein>
<keyword evidence="2 6" id="KW-0812">Transmembrane</keyword>
<dbReference type="OrthoDB" id="410267at2759"/>
<dbReference type="Proteomes" id="UP000027265">
    <property type="component" value="Unassembled WGS sequence"/>
</dbReference>
<feature type="transmembrane region" description="Helical" evidence="6">
    <location>
        <begin position="346"/>
        <end position="364"/>
    </location>
</feature>